<organism evidence="15 16">
    <name type="scientific">Geomonas limicola</name>
    <dbReference type="NCBI Taxonomy" id="2740186"/>
    <lineage>
        <taxon>Bacteria</taxon>
        <taxon>Pseudomonadati</taxon>
        <taxon>Thermodesulfobacteriota</taxon>
        <taxon>Desulfuromonadia</taxon>
        <taxon>Geobacterales</taxon>
        <taxon>Geobacteraceae</taxon>
        <taxon>Geomonas</taxon>
    </lineage>
</organism>
<dbReference type="Gene3D" id="2.170.130.10">
    <property type="entry name" value="TonB-dependent receptor, plug domain"/>
    <property type="match status" value="1"/>
</dbReference>
<comment type="caution">
    <text evidence="15">The sequence shown here is derived from an EMBL/GenBank/DDBJ whole genome shotgun (WGS) entry which is preliminary data.</text>
</comment>
<evidence type="ECO:0000256" key="2">
    <source>
        <dbReference type="ARBA" id="ARBA00022448"/>
    </source>
</evidence>
<feature type="domain" description="TonB-dependent receptor plug" evidence="14">
    <location>
        <begin position="52"/>
        <end position="153"/>
    </location>
</feature>
<feature type="signal peptide" evidence="12">
    <location>
        <begin position="1"/>
        <end position="25"/>
    </location>
</feature>
<dbReference type="Proteomes" id="UP000587586">
    <property type="component" value="Unassembled WGS sequence"/>
</dbReference>
<keyword evidence="16" id="KW-1185">Reference proteome</keyword>
<dbReference type="InterPro" id="IPR000531">
    <property type="entry name" value="Beta-barrel_TonB"/>
</dbReference>
<evidence type="ECO:0000256" key="7">
    <source>
        <dbReference type="ARBA" id="ARBA00023136"/>
    </source>
</evidence>
<keyword evidence="3 10" id="KW-1134">Transmembrane beta strand</keyword>
<keyword evidence="4 10" id="KW-0812">Transmembrane</keyword>
<evidence type="ECO:0000256" key="11">
    <source>
        <dbReference type="RuleBase" id="RU003357"/>
    </source>
</evidence>
<dbReference type="InterPro" id="IPR037066">
    <property type="entry name" value="Plug_dom_sf"/>
</dbReference>
<dbReference type="GO" id="GO:0009279">
    <property type="term" value="C:cell outer membrane"/>
    <property type="evidence" value="ECO:0007669"/>
    <property type="project" value="UniProtKB-SubCell"/>
</dbReference>
<comment type="subcellular location">
    <subcellularLocation>
        <location evidence="1 10">Cell outer membrane</location>
        <topology evidence="1 10">Multi-pass membrane protein</topology>
    </subcellularLocation>
</comment>
<gene>
    <name evidence="15" type="ORF">GMLC_26200</name>
</gene>
<dbReference type="PROSITE" id="PS52016">
    <property type="entry name" value="TONB_DEPENDENT_REC_3"/>
    <property type="match status" value="1"/>
</dbReference>
<protein>
    <submittedName>
        <fullName evidence="15">TonB-dependent receptor</fullName>
    </submittedName>
</protein>
<evidence type="ECO:0000256" key="4">
    <source>
        <dbReference type="ARBA" id="ARBA00022692"/>
    </source>
</evidence>
<dbReference type="InterPro" id="IPR036942">
    <property type="entry name" value="Beta-barrel_TonB_sf"/>
</dbReference>
<evidence type="ECO:0000256" key="9">
    <source>
        <dbReference type="ARBA" id="ARBA00023237"/>
    </source>
</evidence>
<dbReference type="GO" id="GO:0015344">
    <property type="term" value="F:siderophore uptake transmembrane transporter activity"/>
    <property type="evidence" value="ECO:0007669"/>
    <property type="project" value="TreeGrafter"/>
</dbReference>
<dbReference type="GO" id="GO:0044718">
    <property type="term" value="P:siderophore transmembrane transport"/>
    <property type="evidence" value="ECO:0007669"/>
    <property type="project" value="TreeGrafter"/>
</dbReference>
<evidence type="ECO:0000259" key="14">
    <source>
        <dbReference type="Pfam" id="PF07715"/>
    </source>
</evidence>
<accession>A0A6V8N938</accession>
<dbReference type="PANTHER" id="PTHR30069">
    <property type="entry name" value="TONB-DEPENDENT OUTER MEMBRANE RECEPTOR"/>
    <property type="match status" value="1"/>
</dbReference>
<evidence type="ECO:0000256" key="10">
    <source>
        <dbReference type="PROSITE-ProRule" id="PRU01360"/>
    </source>
</evidence>
<keyword evidence="2 10" id="KW-0813">Transport</keyword>
<keyword evidence="7 10" id="KW-0472">Membrane</keyword>
<evidence type="ECO:0000256" key="1">
    <source>
        <dbReference type="ARBA" id="ARBA00004571"/>
    </source>
</evidence>
<feature type="domain" description="TonB-dependent receptor-like beta-barrel" evidence="13">
    <location>
        <begin position="222"/>
        <end position="627"/>
    </location>
</feature>
<proteinExistence type="inferred from homology"/>
<name>A0A6V8N938_9BACT</name>
<evidence type="ECO:0000256" key="3">
    <source>
        <dbReference type="ARBA" id="ARBA00022452"/>
    </source>
</evidence>
<dbReference type="Pfam" id="PF07715">
    <property type="entry name" value="Plug"/>
    <property type="match status" value="1"/>
</dbReference>
<reference evidence="16" key="1">
    <citation type="submission" date="2020-06" db="EMBL/GenBank/DDBJ databases">
        <title>Draft genomic sequecing of Geomonas sp. Red745.</title>
        <authorList>
            <person name="Itoh H."/>
            <person name="Xu Z.X."/>
            <person name="Ushijima N."/>
            <person name="Masuda Y."/>
            <person name="Shiratori Y."/>
            <person name="Senoo K."/>
        </authorList>
    </citation>
    <scope>NUCLEOTIDE SEQUENCE [LARGE SCALE GENOMIC DNA]</scope>
    <source>
        <strain evidence="16">Red745</strain>
    </source>
</reference>
<dbReference type="Gene3D" id="2.40.170.20">
    <property type="entry name" value="TonB-dependent receptor, beta-barrel domain"/>
    <property type="match status" value="1"/>
</dbReference>
<evidence type="ECO:0000313" key="15">
    <source>
        <dbReference type="EMBL" id="GFO69041.1"/>
    </source>
</evidence>
<dbReference type="InterPro" id="IPR012910">
    <property type="entry name" value="Plug_dom"/>
</dbReference>
<evidence type="ECO:0000256" key="12">
    <source>
        <dbReference type="SAM" id="SignalP"/>
    </source>
</evidence>
<feature type="chain" id="PRO_5028383975" evidence="12">
    <location>
        <begin position="26"/>
        <end position="653"/>
    </location>
</feature>
<dbReference type="Pfam" id="PF00593">
    <property type="entry name" value="TonB_dep_Rec_b-barrel"/>
    <property type="match status" value="1"/>
</dbReference>
<evidence type="ECO:0000313" key="16">
    <source>
        <dbReference type="Proteomes" id="UP000587586"/>
    </source>
</evidence>
<sequence>MKQRTIWPALTILCALPLAGHSALAAQPADSTSERYNLGEIVVSAPGEGVQATETVRTVTAKDIEARGARTLDEAIALLLGVNIRNGGEGVPRIDIRGFKTRHVVLLLDGIPMNSAFDQQFDPTTISTENIAEIKMTSGASSILYGQGGLGGVINIITKKGGQRTQGMVGVEVGDHEPYQAKAAVSGATERFNYFFSGNAQKVDAFPLSGAFRPTGEQGSGYRKNSDRERNSLLGTVGFTPNQDLALGLTVNYAQGSYGKPAGTIRDDADLFASTPKYQRIPDYSTASVQLAVESAATQHLNLRGWAWFTHHDELQNQYSQSDYATTNLQQKVKSTISGVTLQPKYDFGRAGSLALALSVEDDAWDTYTVTGTATDEHHEQQVYSAGIEYEFSPLSGLNLVAGYGHYWQARSEATLDDYSALFGASYDFTAATRLKASFKRNVRFPSLGDLYDTFNNGNKQLLPERSHTYEAGVEQKLPRETTAALTGFYTTAENLVQNDQVVGRKVNLPEVRFTGAELAVANGAVKNLLLRGSYSFLHSEDRSRTGREEQQYTPEHVIVLEGKYDFACGFAPYASVRYVGNQYLYTKNNVQPVQKAKLNDYTLVNLKLNQQVWGGRANLYVGADNLFDQNYETSYGFPQPGRFVYGGVEFRL</sequence>
<dbReference type="SUPFAM" id="SSF56935">
    <property type="entry name" value="Porins"/>
    <property type="match status" value="1"/>
</dbReference>
<evidence type="ECO:0000256" key="5">
    <source>
        <dbReference type="ARBA" id="ARBA00022729"/>
    </source>
</evidence>
<comment type="similarity">
    <text evidence="10 11">Belongs to the TonB-dependent receptor family.</text>
</comment>
<evidence type="ECO:0000259" key="13">
    <source>
        <dbReference type="Pfam" id="PF00593"/>
    </source>
</evidence>
<evidence type="ECO:0000256" key="6">
    <source>
        <dbReference type="ARBA" id="ARBA00023077"/>
    </source>
</evidence>
<evidence type="ECO:0000256" key="8">
    <source>
        <dbReference type="ARBA" id="ARBA00023170"/>
    </source>
</evidence>
<dbReference type="InterPro" id="IPR039426">
    <property type="entry name" value="TonB-dep_rcpt-like"/>
</dbReference>
<keyword evidence="6 11" id="KW-0798">TonB box</keyword>
<dbReference type="RefSeq" id="WP_183361592.1">
    <property type="nucleotide sequence ID" value="NZ_BLXZ01000005.1"/>
</dbReference>
<dbReference type="EMBL" id="BLXZ01000005">
    <property type="protein sequence ID" value="GFO69041.1"/>
    <property type="molecule type" value="Genomic_DNA"/>
</dbReference>
<dbReference type="AlphaFoldDB" id="A0A6V8N938"/>
<keyword evidence="8 15" id="KW-0675">Receptor</keyword>
<dbReference type="CDD" id="cd01347">
    <property type="entry name" value="ligand_gated_channel"/>
    <property type="match status" value="1"/>
</dbReference>
<keyword evidence="5 12" id="KW-0732">Signal</keyword>
<dbReference type="PANTHER" id="PTHR30069:SF29">
    <property type="entry name" value="HEMOGLOBIN AND HEMOGLOBIN-HAPTOGLOBIN-BINDING PROTEIN 1-RELATED"/>
    <property type="match status" value="1"/>
</dbReference>
<keyword evidence="9 10" id="KW-0998">Cell outer membrane</keyword>